<dbReference type="SUPFAM" id="SSF50044">
    <property type="entry name" value="SH3-domain"/>
    <property type="match status" value="1"/>
</dbReference>
<dbReference type="Proteomes" id="UP000324241">
    <property type="component" value="Unassembled WGS sequence"/>
</dbReference>
<dbReference type="VEuPathDB" id="FungiDB:EYZ11_004073"/>
<dbReference type="InterPro" id="IPR037370">
    <property type="entry name" value="Pleckstrin"/>
</dbReference>
<feature type="region of interest" description="Disordered" evidence="3">
    <location>
        <begin position="330"/>
        <end position="448"/>
    </location>
</feature>
<feature type="compositionally biased region" description="Low complexity" evidence="3">
    <location>
        <begin position="951"/>
        <end position="963"/>
    </location>
</feature>
<evidence type="ECO:0000256" key="3">
    <source>
        <dbReference type="SAM" id="MobiDB-lite"/>
    </source>
</evidence>
<dbReference type="SUPFAM" id="SSF47769">
    <property type="entry name" value="SAM/Pointed domain"/>
    <property type="match status" value="1"/>
</dbReference>
<feature type="compositionally biased region" description="Basic and acidic residues" evidence="3">
    <location>
        <begin position="595"/>
        <end position="612"/>
    </location>
</feature>
<dbReference type="SMART" id="SM00326">
    <property type="entry name" value="SH3"/>
    <property type="match status" value="1"/>
</dbReference>
<gene>
    <name evidence="6" type="primary">BOI2</name>
    <name evidence="6" type="ORF">ATNIH1004_006023</name>
    <name evidence="7" type="ORF">EYZ11_004073</name>
</gene>
<feature type="compositionally biased region" description="Low complexity" evidence="3">
    <location>
        <begin position="153"/>
        <end position="164"/>
    </location>
</feature>
<feature type="compositionally biased region" description="Polar residues" evidence="3">
    <location>
        <begin position="372"/>
        <end position="400"/>
    </location>
</feature>
<dbReference type="Pfam" id="PF07647">
    <property type="entry name" value="SAM_2"/>
    <property type="match status" value="1"/>
</dbReference>
<dbReference type="EMBL" id="QUQM01000004">
    <property type="protein sequence ID" value="KAA8647331.1"/>
    <property type="molecule type" value="Genomic_DNA"/>
</dbReference>
<feature type="region of interest" description="Disordered" evidence="3">
    <location>
        <begin position="502"/>
        <end position="524"/>
    </location>
</feature>
<feature type="domain" description="PH" evidence="5">
    <location>
        <begin position="752"/>
        <end position="906"/>
    </location>
</feature>
<evidence type="ECO:0000256" key="1">
    <source>
        <dbReference type="ARBA" id="ARBA00022443"/>
    </source>
</evidence>
<feature type="compositionally biased region" description="Polar residues" evidence="3">
    <location>
        <begin position="426"/>
        <end position="448"/>
    </location>
</feature>
<feature type="compositionally biased region" description="Polar residues" evidence="3">
    <location>
        <begin position="117"/>
        <end position="131"/>
    </location>
</feature>
<feature type="region of interest" description="Disordered" evidence="3">
    <location>
        <begin position="934"/>
        <end position="1006"/>
    </location>
</feature>
<evidence type="ECO:0000259" key="5">
    <source>
        <dbReference type="PROSITE" id="PS50003"/>
    </source>
</evidence>
<dbReference type="Pfam" id="PF00169">
    <property type="entry name" value="PH"/>
    <property type="match status" value="1"/>
</dbReference>
<dbReference type="PROSITE" id="PS50002">
    <property type="entry name" value="SH3"/>
    <property type="match status" value="1"/>
</dbReference>
<comment type="caution">
    <text evidence="7">The sequence shown here is derived from an EMBL/GenBank/DDBJ whole genome shotgun (WGS) entry which is preliminary data.</text>
</comment>
<organism evidence="7 8">
    <name type="scientific">Aspergillus tanneri</name>
    <dbReference type="NCBI Taxonomy" id="1220188"/>
    <lineage>
        <taxon>Eukaryota</taxon>
        <taxon>Fungi</taxon>
        <taxon>Dikarya</taxon>
        <taxon>Ascomycota</taxon>
        <taxon>Pezizomycotina</taxon>
        <taxon>Eurotiomycetes</taxon>
        <taxon>Eurotiomycetidae</taxon>
        <taxon>Eurotiales</taxon>
        <taxon>Aspergillaceae</taxon>
        <taxon>Aspergillus</taxon>
        <taxon>Aspergillus subgen. Circumdati</taxon>
    </lineage>
</organism>
<dbReference type="Gene3D" id="1.10.150.50">
    <property type="entry name" value="Transcription Factor, Ets-1"/>
    <property type="match status" value="1"/>
</dbReference>
<feature type="region of interest" description="Disordered" evidence="3">
    <location>
        <begin position="574"/>
        <end position="723"/>
    </location>
</feature>
<reference evidence="7 8" key="1">
    <citation type="submission" date="2019-03" db="EMBL/GenBank/DDBJ databases">
        <title>The genome sequence of a newly discovered highly antifungal drug resistant Aspergillus species, Aspergillus tanneri NIH 1004.</title>
        <authorList>
            <person name="Mounaud S."/>
            <person name="Singh I."/>
            <person name="Joardar V."/>
            <person name="Pakala S."/>
            <person name="Pakala S."/>
            <person name="Venepally P."/>
            <person name="Hoover J."/>
            <person name="Nierman W."/>
            <person name="Chung J."/>
            <person name="Losada L."/>
        </authorList>
    </citation>
    <scope>NUCLEOTIDE SEQUENCE [LARGE SCALE GENOMIC DNA]</scope>
    <source>
        <strain evidence="7 8">NIH1004</strain>
    </source>
</reference>
<dbReference type="PANTHER" id="PTHR12092:SF16">
    <property type="entry name" value="PH DOMAIN-CONTAINING PROTEIN"/>
    <property type="match status" value="1"/>
</dbReference>
<dbReference type="Gene3D" id="2.30.30.40">
    <property type="entry name" value="SH3 Domains"/>
    <property type="match status" value="1"/>
</dbReference>
<dbReference type="Gene3D" id="2.30.29.30">
    <property type="entry name" value="Pleckstrin-homology domain (PH domain)/Phosphotyrosine-binding domain (PTB)"/>
    <property type="match status" value="1"/>
</dbReference>
<dbReference type="SMART" id="SM00233">
    <property type="entry name" value="PH"/>
    <property type="match status" value="1"/>
</dbReference>
<dbReference type="GeneID" id="54328725"/>
<keyword evidence="1 2" id="KW-0728">SH3 domain</keyword>
<evidence type="ECO:0000313" key="8">
    <source>
        <dbReference type="Proteomes" id="UP000308092"/>
    </source>
</evidence>
<dbReference type="Pfam" id="PF00018">
    <property type="entry name" value="SH3_1"/>
    <property type="match status" value="1"/>
</dbReference>
<dbReference type="FunFam" id="1.10.150.50:FF:000082">
    <property type="entry name" value="Polarized growth protein boi2"/>
    <property type="match status" value="1"/>
</dbReference>
<evidence type="ECO:0000259" key="4">
    <source>
        <dbReference type="PROSITE" id="PS50002"/>
    </source>
</evidence>
<name>A0A4V3UPT9_9EURO</name>
<evidence type="ECO:0000313" key="9">
    <source>
        <dbReference type="Proteomes" id="UP000324241"/>
    </source>
</evidence>
<dbReference type="InterPro" id="IPR011993">
    <property type="entry name" value="PH-like_dom_sf"/>
</dbReference>
<dbReference type="AlphaFoldDB" id="A0A4V3UPT9"/>
<evidence type="ECO:0000313" key="7">
    <source>
        <dbReference type="EMBL" id="THC96424.1"/>
    </source>
</evidence>
<feature type="region of interest" description="Disordered" evidence="3">
    <location>
        <begin position="76"/>
        <end position="164"/>
    </location>
</feature>
<dbReference type="CDD" id="cd09535">
    <property type="entry name" value="SAM_BOI-like_fungal"/>
    <property type="match status" value="1"/>
</dbReference>
<evidence type="ECO:0000256" key="2">
    <source>
        <dbReference type="PROSITE-ProRule" id="PRU00192"/>
    </source>
</evidence>
<dbReference type="Proteomes" id="UP000308092">
    <property type="component" value="Unassembled WGS sequence"/>
</dbReference>
<dbReference type="InterPro" id="IPR001452">
    <property type="entry name" value="SH3_domain"/>
</dbReference>
<feature type="compositionally biased region" description="Basic residues" evidence="3">
    <location>
        <begin position="514"/>
        <end position="524"/>
    </location>
</feature>
<accession>A0A4V3UPT9</accession>
<dbReference type="SUPFAM" id="SSF50729">
    <property type="entry name" value="PH domain-like"/>
    <property type="match status" value="1"/>
</dbReference>
<protein>
    <submittedName>
        <fullName evidence="6">Polar growth protein</fullName>
    </submittedName>
</protein>
<reference evidence="6 9" key="2">
    <citation type="submission" date="2019-08" db="EMBL/GenBank/DDBJ databases">
        <title>The genome sequence of a newly discovered highly antifungal drug resistant Aspergillus species, Aspergillus tanneri NIH 1004.</title>
        <authorList>
            <person name="Mounaud S."/>
            <person name="Singh I."/>
            <person name="Joardar V."/>
            <person name="Pakala S."/>
            <person name="Pakala S."/>
            <person name="Venepally P."/>
            <person name="Chung J.K."/>
            <person name="Losada L."/>
            <person name="Nierman W.C."/>
        </authorList>
    </citation>
    <scope>NUCLEOTIDE SEQUENCE [LARGE SCALE GENOMIC DNA]</scope>
    <source>
        <strain evidence="6 9">NIH1004</strain>
    </source>
</reference>
<dbReference type="OrthoDB" id="73680at2759"/>
<feature type="compositionally biased region" description="Low complexity" evidence="3">
    <location>
        <begin position="689"/>
        <end position="698"/>
    </location>
</feature>
<dbReference type="InterPro" id="IPR036028">
    <property type="entry name" value="SH3-like_dom_sf"/>
</dbReference>
<dbReference type="RefSeq" id="XP_033426692.1">
    <property type="nucleotide sequence ID" value="XM_033570660.1"/>
</dbReference>
<evidence type="ECO:0000313" key="6">
    <source>
        <dbReference type="EMBL" id="KAA8647331.1"/>
    </source>
</evidence>
<dbReference type="PROSITE" id="PS50003">
    <property type="entry name" value="PH_DOMAIN"/>
    <property type="match status" value="1"/>
</dbReference>
<dbReference type="InterPro" id="IPR013761">
    <property type="entry name" value="SAM/pointed_sf"/>
</dbReference>
<sequence length="1006" mass="109338">MALTSPPRGVHPGDLLLVVHDFDARGSDELTLRRGEKIELVELDDGFGDGWYLGKELKTGTIGLFPGVYTTTAPKIPVRPLRDLPGSDPSKPDGEKATAAPENLTPDATGPFRSPKSGESTPHVSRHTSLSDMRLPEMDSESGAPSPNPSPSQPQRSSSSPLPTSKLAIDLHQSIRQSIDGQLNGQTKDSPVMNETLSVIDEHITDLSTPRHSLAATQEPKPINDSASEYSSTFDHRMSYINGQETDEEEECQPTEAEVRHWNHVDTAKHLHEMGVEGKHCDIFEEQEISGDVLLDMNQDFIFMKEFDFGVMGRRLKTWHKIKAFQEEVKGTDMTRPRKTSRGSASGFDTSEERTLSRVGHTGPLLPRIPNLRSSAGSTQHPRLISSSNNSSPLTPQTPGSWMDHSRRPSAASVREINQSRRHSSIDATNHYSTAGDSSPQFGHQTKPSLDRAWTMSGVSQRRPGTALGTSSNDSVLQQHVFRGPESNASDPVVAVTDELDRGYFSGPEGDPRKSKRVLQKRHSIRSGSFNAGLTGLADGSNILNVRKRHSRIGSADSIRDGDLRAPDAINTYITTAAPPTPPKGRIRSLSTRLSSDRHKQQLRNHSSEEKSTSGPGFFSSLVPLVGRQDSDPSSRSTPVAQQLKNAAPKFRRAVTGLRAMSDVVGKGTDTSVPPASPVRDTDPSSVRTGSTTPSTSKSSERHSTDLSGKANEGGISLPRTRTVKAAIKSKKDTSAYTRGLEKKTPQEQMEGCDFSGWMKKRSSNLMTTWKPRLFVLRGRRLSYYYSENDTEERGLIDITAHRVLRADNDPIIALHATITGATVSPTSPSNASATDLASSDKASASESSLRGSKSSGDGPFFFKLVPPKTGVSRTVQFTKPAIHYFQVASIKEGRLWMAALMKATIERNLGLPVETTNKQHTISLKEARLMNQRPPEIMPANSVGEEGDEPPTTTEEVSEPVVKGLGLEQDPAPEDNDTAKRSSNPLDGVDAGPSSLLPESPMKSG</sequence>
<dbReference type="InterPro" id="IPR001660">
    <property type="entry name" value="SAM"/>
</dbReference>
<feature type="compositionally biased region" description="Polar residues" evidence="3">
    <location>
        <begin position="632"/>
        <end position="645"/>
    </location>
</feature>
<feature type="domain" description="SH3" evidence="4">
    <location>
        <begin position="11"/>
        <end position="75"/>
    </location>
</feature>
<dbReference type="STRING" id="1220188.A0A4V3UPT9"/>
<feature type="region of interest" description="Disordered" evidence="3">
    <location>
        <begin position="824"/>
        <end position="855"/>
    </location>
</feature>
<dbReference type="InterPro" id="IPR001849">
    <property type="entry name" value="PH_domain"/>
</dbReference>
<dbReference type="GO" id="GO:0005886">
    <property type="term" value="C:plasma membrane"/>
    <property type="evidence" value="ECO:0007669"/>
    <property type="project" value="TreeGrafter"/>
</dbReference>
<proteinExistence type="predicted"/>
<dbReference type="EMBL" id="SOSA01000113">
    <property type="protein sequence ID" value="THC96424.1"/>
    <property type="molecule type" value="Genomic_DNA"/>
</dbReference>
<dbReference type="PANTHER" id="PTHR12092">
    <property type="entry name" value="PLECKSTRIN"/>
    <property type="match status" value="1"/>
</dbReference>
<keyword evidence="8" id="KW-1185">Reference proteome</keyword>
<feature type="compositionally biased region" description="Low complexity" evidence="3">
    <location>
        <begin position="832"/>
        <end position="855"/>
    </location>
</feature>
<dbReference type="GO" id="GO:0030036">
    <property type="term" value="P:actin cytoskeleton organization"/>
    <property type="evidence" value="ECO:0007669"/>
    <property type="project" value="TreeGrafter"/>
</dbReference>